<feature type="region of interest" description="Disordered" evidence="6">
    <location>
        <begin position="312"/>
        <end position="340"/>
    </location>
</feature>
<feature type="region of interest" description="Disordered" evidence="6">
    <location>
        <begin position="72"/>
        <end position="120"/>
    </location>
</feature>
<dbReference type="InterPro" id="IPR002893">
    <property type="entry name" value="Znf_MYND"/>
</dbReference>
<reference evidence="9" key="1">
    <citation type="journal article" date="2010" name="Genome Biol.">
        <title>Genome sequence of the necrotrophic plant pathogen Pythium ultimum reveals original pathogenicity mechanisms and effector repertoire.</title>
        <authorList>
            <person name="Levesque C.A."/>
            <person name="Brouwer H."/>
            <person name="Cano L."/>
            <person name="Hamilton J.P."/>
            <person name="Holt C."/>
            <person name="Huitema E."/>
            <person name="Raffaele S."/>
            <person name="Robideau G.P."/>
            <person name="Thines M."/>
            <person name="Win J."/>
            <person name="Zerillo M.M."/>
            <person name="Beakes G.W."/>
            <person name="Boore J.L."/>
            <person name="Busam D."/>
            <person name="Dumas B."/>
            <person name="Ferriera S."/>
            <person name="Fuerstenberg S.I."/>
            <person name="Gachon C.M."/>
            <person name="Gaulin E."/>
            <person name="Govers F."/>
            <person name="Grenville-Briggs L."/>
            <person name="Horner N."/>
            <person name="Hostetler J."/>
            <person name="Jiang R.H."/>
            <person name="Johnson J."/>
            <person name="Krajaejun T."/>
            <person name="Lin H."/>
            <person name="Meijer H.J."/>
            <person name="Moore B."/>
            <person name="Morris P."/>
            <person name="Phuntmart V."/>
            <person name="Puiu D."/>
            <person name="Shetty J."/>
            <person name="Stajich J.E."/>
            <person name="Tripathy S."/>
            <person name="Wawra S."/>
            <person name="van West P."/>
            <person name="Whitty B.R."/>
            <person name="Coutinho P.M."/>
            <person name="Henrissat B."/>
            <person name="Martin F."/>
            <person name="Thomas P.D."/>
            <person name="Tyler B.M."/>
            <person name="De Vries R.P."/>
            <person name="Kamoun S."/>
            <person name="Yandell M."/>
            <person name="Tisserat N."/>
            <person name="Buell C.R."/>
        </authorList>
    </citation>
    <scope>NUCLEOTIDE SEQUENCE</scope>
    <source>
        <strain evidence="9">DAOM:BR144</strain>
    </source>
</reference>
<evidence type="ECO:0000256" key="4">
    <source>
        <dbReference type="ARBA" id="ARBA00022833"/>
    </source>
</evidence>
<keyword evidence="3 5" id="KW-0863">Zinc-finger</keyword>
<dbReference type="OMA" id="KDTRDWY"/>
<dbReference type="InterPro" id="IPR019309">
    <property type="entry name" value="WASHC3"/>
</dbReference>
<keyword evidence="4" id="KW-0862">Zinc</keyword>
<reference evidence="8" key="3">
    <citation type="submission" date="2015-02" db="UniProtKB">
        <authorList>
            <consortium name="EnsemblProtists"/>
        </authorList>
    </citation>
    <scope>IDENTIFICATION</scope>
    <source>
        <strain evidence="8">DAOM BR144</strain>
    </source>
</reference>
<keyword evidence="2" id="KW-0479">Metal-binding</keyword>
<dbReference type="Pfam" id="PF01753">
    <property type="entry name" value="zf-MYND"/>
    <property type="match status" value="1"/>
</dbReference>
<feature type="compositionally biased region" description="Acidic residues" evidence="6">
    <location>
        <begin position="75"/>
        <end position="93"/>
    </location>
</feature>
<evidence type="ECO:0000256" key="3">
    <source>
        <dbReference type="ARBA" id="ARBA00022771"/>
    </source>
</evidence>
<dbReference type="GO" id="GO:0071203">
    <property type="term" value="C:WASH complex"/>
    <property type="evidence" value="ECO:0007669"/>
    <property type="project" value="InterPro"/>
</dbReference>
<dbReference type="Proteomes" id="UP000019132">
    <property type="component" value="Unassembled WGS sequence"/>
</dbReference>
<dbReference type="EnsemblProtists" id="PYU1_T007682">
    <property type="protein sequence ID" value="PYU1_T007682"/>
    <property type="gene ID" value="PYU1_G007666"/>
</dbReference>
<evidence type="ECO:0000256" key="1">
    <source>
        <dbReference type="ARBA" id="ARBA00006290"/>
    </source>
</evidence>
<evidence type="ECO:0000256" key="6">
    <source>
        <dbReference type="SAM" id="MobiDB-lite"/>
    </source>
</evidence>
<dbReference type="EMBL" id="GL376585">
    <property type="status" value="NOT_ANNOTATED_CDS"/>
    <property type="molecule type" value="Genomic_DNA"/>
</dbReference>
<evidence type="ECO:0000256" key="5">
    <source>
        <dbReference type="PROSITE-ProRule" id="PRU00134"/>
    </source>
</evidence>
<proteinExistence type="inferred from homology"/>
<dbReference type="Pfam" id="PF10152">
    <property type="entry name" value="CCDC53"/>
    <property type="match status" value="3"/>
</dbReference>
<name>K3WRT8_GLOUD</name>
<dbReference type="VEuPathDB" id="FungiDB:PYU1_G007666"/>
<dbReference type="GO" id="GO:0030041">
    <property type="term" value="P:actin filament polymerization"/>
    <property type="evidence" value="ECO:0007669"/>
    <property type="project" value="TreeGrafter"/>
</dbReference>
<dbReference type="AlphaFoldDB" id="K3WRT8"/>
<dbReference type="PANTHER" id="PTHR13015:SF0">
    <property type="entry name" value="WASH COMPLEX SUBUNIT 3"/>
    <property type="match status" value="1"/>
</dbReference>
<feature type="region of interest" description="Disordered" evidence="6">
    <location>
        <begin position="409"/>
        <end position="434"/>
    </location>
</feature>
<accession>K3WRT8</accession>
<evidence type="ECO:0000259" key="7">
    <source>
        <dbReference type="PROSITE" id="PS50865"/>
    </source>
</evidence>
<feature type="domain" description="MYND-type" evidence="7">
    <location>
        <begin position="29"/>
        <end position="66"/>
    </location>
</feature>
<evidence type="ECO:0000313" key="8">
    <source>
        <dbReference type="EnsemblProtists" id="PYU1_T007682"/>
    </source>
</evidence>
<organism evidence="8 9">
    <name type="scientific">Globisporangium ultimum (strain ATCC 200006 / CBS 805.95 / DAOM BR144)</name>
    <name type="common">Pythium ultimum</name>
    <dbReference type="NCBI Taxonomy" id="431595"/>
    <lineage>
        <taxon>Eukaryota</taxon>
        <taxon>Sar</taxon>
        <taxon>Stramenopiles</taxon>
        <taxon>Oomycota</taxon>
        <taxon>Peronosporomycetes</taxon>
        <taxon>Pythiales</taxon>
        <taxon>Pythiaceae</taxon>
        <taxon>Globisporangium</taxon>
    </lineage>
</organism>
<feature type="compositionally biased region" description="Low complexity" evidence="6">
    <location>
        <begin position="98"/>
        <end position="113"/>
    </location>
</feature>
<dbReference type="PANTHER" id="PTHR13015">
    <property type="entry name" value="PROTEIN AD-016-RELATED"/>
    <property type="match status" value="1"/>
</dbReference>
<dbReference type="HOGENOM" id="CLU_370695_0_0_1"/>
<sequence length="789" mass="87059">MADSDSDDELMSRLTSAMTARATAIHEDCVHCGAPNAAVVCSICHSAHYCSQNCLRRNAQQHRAFCITARMQNEQSEEEEDSSEEEESDSESEDVAHASISRLGSASSRRSSGLGSGGFQVPGLTENQIKKLLELSSKAETITNNKTIDQLQKQIAQLMESQSKVTSQPSSVRDRTMSSSAPVKLKDIKDLQKKLQELEEKTQNMSVGAVGGARSIYRPLLVKDDPEFRKYFKLKDMAMPTEQIKAKMEGDGVNPSLLDTPDEVSPNDPGPAPGAYIPLSVGNDPVFKKYFKLKSMDMPIKQIKLKMEADGVDPDLLDHPTQVSPNDPGPPPPVDTPHYPDPNAMRMSMPVFSAGMLPPAAAPSPPYVPLLIKDDPSFKKYFKLLQMGMPLEQVQLKMSAEQMDATILDRPNDVSPNDPGPPPPTSGAVNGTSGPVSMEQLFSILMQHQQIIQNVSSGGGMHSSGRSPSGSGEGFAVPHRSVEDQMARELADAESAIDDIFGDEQQTTKGLGGMSMIEQLEKKARKESNKKLVDNRDEVNRMIAELLAKKLGSDEEAIKYYNEMCPKLEALGLSLGADAVQTWSARLLIKNKDTRDWYFSEQERLDAGKAYNRLWSLSFLDRDAGQLIAKRAQIINAPVTLRVGMKNKPELIDKFTQLLKDSVKLKHKIFKNTLYATELRRLRENDIPESFDERGTELIDSSTVLADAAMELAEEEFRLLETATRAKKIRAHTTIHVAEKAIQLVGIVKKLGACGVNNDRLSTVETKVNELKEIYVTGQQEEEEEDDVL</sequence>
<dbReference type="GO" id="GO:0008270">
    <property type="term" value="F:zinc ion binding"/>
    <property type="evidence" value="ECO:0007669"/>
    <property type="project" value="UniProtKB-KW"/>
</dbReference>
<comment type="similarity">
    <text evidence="1">Belongs to the CCDC53 family.</text>
</comment>
<keyword evidence="9" id="KW-1185">Reference proteome</keyword>
<dbReference type="PROSITE" id="PS50865">
    <property type="entry name" value="ZF_MYND_2"/>
    <property type="match status" value="1"/>
</dbReference>
<dbReference type="eggNOG" id="ENOG502R6CA">
    <property type="taxonomic scope" value="Eukaryota"/>
</dbReference>
<feature type="region of interest" description="Disordered" evidence="6">
    <location>
        <begin position="455"/>
        <end position="477"/>
    </location>
</feature>
<reference evidence="9" key="2">
    <citation type="submission" date="2010-04" db="EMBL/GenBank/DDBJ databases">
        <authorList>
            <person name="Buell R."/>
            <person name="Hamilton J."/>
            <person name="Hostetler J."/>
        </authorList>
    </citation>
    <scope>NUCLEOTIDE SEQUENCE [LARGE SCALE GENOMIC DNA]</scope>
    <source>
        <strain evidence="9">DAOM:BR144</strain>
    </source>
</reference>
<dbReference type="SUPFAM" id="SSF144232">
    <property type="entry name" value="HIT/MYND zinc finger-like"/>
    <property type="match status" value="1"/>
</dbReference>
<dbReference type="STRING" id="431595.K3WRT8"/>
<dbReference type="InParanoid" id="K3WRT8"/>
<dbReference type="GO" id="GO:0006887">
    <property type="term" value="P:exocytosis"/>
    <property type="evidence" value="ECO:0007669"/>
    <property type="project" value="TreeGrafter"/>
</dbReference>
<protein>
    <recommendedName>
        <fullName evidence="7">MYND-type domain-containing protein</fullName>
    </recommendedName>
</protein>
<dbReference type="Gene3D" id="6.10.140.2220">
    <property type="match status" value="1"/>
</dbReference>
<evidence type="ECO:0000256" key="2">
    <source>
        <dbReference type="ARBA" id="ARBA00022723"/>
    </source>
</evidence>
<feature type="region of interest" description="Disordered" evidence="6">
    <location>
        <begin position="162"/>
        <end position="181"/>
    </location>
</feature>
<evidence type="ECO:0000313" key="9">
    <source>
        <dbReference type="Proteomes" id="UP000019132"/>
    </source>
</evidence>